<evidence type="ECO:0000313" key="4">
    <source>
        <dbReference type="EMBL" id="GLC58955.1"/>
    </source>
</evidence>
<dbReference type="PROSITE" id="PS50966">
    <property type="entry name" value="ZF_SWIM"/>
    <property type="match status" value="1"/>
</dbReference>
<dbReference type="Pfam" id="PF04434">
    <property type="entry name" value="SWIM"/>
    <property type="match status" value="1"/>
</dbReference>
<sequence>METGPSQHAAPNCATSSSYHTTTPSAPLYRTGETVINPRGGAYGDASSSMATDPAAGPATAMDTTVRLHLHLQHSGHTPLTAADLVAQPPHPRIAERVAELLDQGVSFPQLEQQLTAFADELVDSLGIQCNPLDARFYPRTWTLRNLYDTAVRNRRAHKVDQVACEAELRAFQRKHPGAQTFFRKRSGEDKMLLVMQTPEQQRMLQLYGGSVVGMDATYKTSKWGFPLFLLNVVDNHGKGYPVALFFVEEETGDMIAEALQQLRNWNPTWKPDHFMVDKSDAEQNAIDAAFGSGTRVLLCDFHRLQAWWRWIHDGNHRVKAADQAPLFQALRHLADAPSISSYNARLAGLKESSWWTGNPLLQQYLEREWLGEAEKWAACYRQAYHGGINTNNHMEAMNRVFKRKWLDGRIDQRMDSLLRVYSDVILPYYARTYALENVSSLRMALGARETPLPPWAVGRPEPVVKALLERRDRGSAIPAAAIREVEGAQQRYQLPKSDDTMALMKYNEELDGRVPAGASLQLFVNGLGSDERCYTTDITAGTCTCGDWLARRIPCKHMFALLARTHWTWHDLPRSLTEQPHLMVDVVVAGGSSLTPEEVRAEAEHAEAAADANENMRLAAAEGGTPSAAREAAAAADGEDDAGTWGDGEDAAAAVENHGATMADAAVAEAAAADEEEKDRSLIRELGKLAQSASYALPGAYVRDLRELLQQAMDSVRDVLPHGAFATPDEFSKVRGKKRKLAPPPPLPRLPPLSVTQHVPQQEPAGVTPLPPALRRALERSAAGAPQPSPSGKRTPGLTAPAQPELQVALAPQPDGPQHQAPEPAQLGAALAGTQQADVEFEKVKEPGRPKKAAADKRPFPAPTLPEMGVQGRRAALGEVQPPAGQQSRQQAAAGSGAVGKPNVQLYAMDRTWVRRQDGYASLEAQRIALQLPDLSLLDAAQFGALLPQLEPAFALQMQQLIPQGTPLWHALRRGKLTGSVLGAYLGFGEERAAEQLCLPAFMAGRHHVKAVVDSLAGREGPSRTGPALEWGQTHEPNCDWLLLQHLKEIPGFEKATAWVLKEQGFIALSCEQEGQPPMGASPDGLLEVECRAGRTSQTRKVMVEYKSRFPFVPAEAENAQGAPAAESYKYAPFKKFPAALPATHFAQVQLGMLATCTTECIYLQYSVEKTEVRVIPYSAEWVAAMEVWVKRFWAAYYSRLQVPPANFGNEINAKEYSEFLSLTRSLCGRAPVVKDLQSPKGVDKRMFV</sequence>
<dbReference type="Gene3D" id="3.90.320.10">
    <property type="match status" value="1"/>
</dbReference>
<feature type="domain" description="SWIM-type" evidence="3">
    <location>
        <begin position="535"/>
        <end position="567"/>
    </location>
</feature>
<feature type="compositionally biased region" description="Polar residues" evidence="2">
    <location>
        <begin position="13"/>
        <end position="25"/>
    </location>
</feature>
<feature type="compositionally biased region" description="Basic and acidic residues" evidence="2">
    <location>
        <begin position="847"/>
        <end position="860"/>
    </location>
</feature>
<keyword evidence="5" id="KW-1185">Reference proteome</keyword>
<feature type="region of interest" description="Disordered" evidence="2">
    <location>
        <begin position="731"/>
        <end position="801"/>
    </location>
</feature>
<evidence type="ECO:0000256" key="2">
    <source>
        <dbReference type="SAM" id="MobiDB-lite"/>
    </source>
</evidence>
<protein>
    <recommendedName>
        <fullName evidence="3">SWIM-type domain-containing protein</fullName>
    </recommendedName>
</protein>
<feature type="region of interest" description="Disordered" evidence="2">
    <location>
        <begin position="847"/>
        <end position="867"/>
    </location>
</feature>
<organism evidence="4 5">
    <name type="scientific">Pleodorina starrii</name>
    <dbReference type="NCBI Taxonomy" id="330485"/>
    <lineage>
        <taxon>Eukaryota</taxon>
        <taxon>Viridiplantae</taxon>
        <taxon>Chlorophyta</taxon>
        <taxon>core chlorophytes</taxon>
        <taxon>Chlorophyceae</taxon>
        <taxon>CS clade</taxon>
        <taxon>Chlamydomonadales</taxon>
        <taxon>Volvocaceae</taxon>
        <taxon>Pleodorina</taxon>
    </lineage>
</organism>
<name>A0A9W6BW52_9CHLO</name>
<feature type="region of interest" description="Disordered" evidence="2">
    <location>
        <begin position="622"/>
        <end position="649"/>
    </location>
</feature>
<keyword evidence="1" id="KW-0863">Zinc-finger</keyword>
<gene>
    <name evidence="4" type="primary">PLESTB004369</name>
    <name evidence="4" type="ORF">PLESTB_001421300</name>
</gene>
<dbReference type="GO" id="GO:0008270">
    <property type="term" value="F:zinc ion binding"/>
    <property type="evidence" value="ECO:0007669"/>
    <property type="project" value="UniProtKB-KW"/>
</dbReference>
<comment type="caution">
    <text evidence="4">The sequence shown here is derived from an EMBL/GenBank/DDBJ whole genome shotgun (WGS) entry which is preliminary data.</text>
</comment>
<dbReference type="InterPro" id="IPR048324">
    <property type="entry name" value="ZSWIM1-3_RNaseH-like"/>
</dbReference>
<dbReference type="InterPro" id="IPR011604">
    <property type="entry name" value="PDDEXK-like_dom_sf"/>
</dbReference>
<proteinExistence type="predicted"/>
<dbReference type="PANTHER" id="PTHR47456:SF1">
    <property type="entry name" value="PHD-TYPE DOMAIN-CONTAINING PROTEIN"/>
    <property type="match status" value="1"/>
</dbReference>
<dbReference type="Proteomes" id="UP001165080">
    <property type="component" value="Unassembled WGS sequence"/>
</dbReference>
<accession>A0A9W6BW52</accession>
<feature type="region of interest" description="Disordered" evidence="2">
    <location>
        <begin position="1"/>
        <end position="58"/>
    </location>
</feature>
<dbReference type="SUPFAM" id="SSF52980">
    <property type="entry name" value="Restriction endonuclease-like"/>
    <property type="match status" value="1"/>
</dbReference>
<feature type="compositionally biased region" description="Acidic residues" evidence="2">
    <location>
        <begin position="638"/>
        <end position="649"/>
    </location>
</feature>
<dbReference type="InterPro" id="IPR011335">
    <property type="entry name" value="Restrct_endonuc-II-like"/>
</dbReference>
<dbReference type="Pfam" id="PF21056">
    <property type="entry name" value="ZSWIM1-3_RNaseH-like"/>
    <property type="match status" value="1"/>
</dbReference>
<dbReference type="GO" id="GO:0006281">
    <property type="term" value="P:DNA repair"/>
    <property type="evidence" value="ECO:0007669"/>
    <property type="project" value="UniProtKB-ARBA"/>
</dbReference>
<keyword evidence="1" id="KW-0479">Metal-binding</keyword>
<feature type="compositionally biased region" description="Pro residues" evidence="2">
    <location>
        <begin position="743"/>
        <end position="752"/>
    </location>
</feature>
<reference evidence="4 5" key="1">
    <citation type="journal article" date="2023" name="Commun. Biol.">
        <title>Reorganization of the ancestral sex-determining regions during the evolution of trioecy in Pleodorina starrii.</title>
        <authorList>
            <person name="Takahashi K."/>
            <person name="Suzuki S."/>
            <person name="Kawai-Toyooka H."/>
            <person name="Yamamoto K."/>
            <person name="Hamaji T."/>
            <person name="Ootsuki R."/>
            <person name="Yamaguchi H."/>
            <person name="Kawachi M."/>
            <person name="Higashiyama T."/>
            <person name="Nozaki H."/>
        </authorList>
    </citation>
    <scope>NUCLEOTIDE SEQUENCE [LARGE SCALE GENOMIC DNA]</scope>
    <source>
        <strain evidence="4 5">NIES-4479</strain>
    </source>
</reference>
<dbReference type="PANTHER" id="PTHR47456">
    <property type="entry name" value="PHD-TYPE DOMAIN-CONTAINING PROTEIN"/>
    <property type="match status" value="1"/>
</dbReference>
<evidence type="ECO:0000313" key="5">
    <source>
        <dbReference type="Proteomes" id="UP001165080"/>
    </source>
</evidence>
<dbReference type="AlphaFoldDB" id="A0A9W6BW52"/>
<evidence type="ECO:0000256" key="1">
    <source>
        <dbReference type="PROSITE-ProRule" id="PRU00325"/>
    </source>
</evidence>
<dbReference type="InterPro" id="IPR007527">
    <property type="entry name" value="Znf_SWIM"/>
</dbReference>
<dbReference type="EMBL" id="BRXU01000025">
    <property type="protein sequence ID" value="GLC58955.1"/>
    <property type="molecule type" value="Genomic_DNA"/>
</dbReference>
<dbReference type="InterPro" id="IPR019080">
    <property type="entry name" value="YqaJ_viral_recombinase"/>
</dbReference>
<keyword evidence="1" id="KW-0862">Zinc</keyword>
<dbReference type="Pfam" id="PF09588">
    <property type="entry name" value="YqaJ"/>
    <property type="match status" value="1"/>
</dbReference>
<evidence type="ECO:0000259" key="3">
    <source>
        <dbReference type="PROSITE" id="PS50966"/>
    </source>
</evidence>